<feature type="chain" id="PRO_5045363795" description="Type IV secretion system putative lipoprotein virB7" evidence="3">
    <location>
        <begin position="21"/>
        <end position="138"/>
    </location>
</feature>
<protein>
    <recommendedName>
        <fullName evidence="1">Type IV secretion system putative lipoprotein virB7</fullName>
    </recommendedName>
</protein>
<proteinExistence type="predicted"/>
<dbReference type="Proteomes" id="UP001195624">
    <property type="component" value="Unassembled WGS sequence"/>
</dbReference>
<feature type="signal peptide" evidence="3">
    <location>
        <begin position="1"/>
        <end position="20"/>
    </location>
</feature>
<organism evidence="5 6">
    <name type="scientific">Winslowiella toletana</name>
    <dbReference type="NCBI Taxonomy" id="92490"/>
    <lineage>
        <taxon>Bacteria</taxon>
        <taxon>Pseudomonadati</taxon>
        <taxon>Pseudomonadota</taxon>
        <taxon>Gammaproteobacteria</taxon>
        <taxon>Enterobacterales</taxon>
        <taxon>Erwiniaceae</taxon>
        <taxon>Winslowiella</taxon>
    </lineage>
</organism>
<dbReference type="Pfam" id="PF03724">
    <property type="entry name" value="META"/>
    <property type="match status" value="1"/>
</dbReference>
<reference evidence="5 6" key="1">
    <citation type="submission" date="2021-03" db="EMBL/GenBank/DDBJ databases">
        <authorList>
            <person name="D'Agostino P."/>
            <person name="Huntemann M."/>
            <person name="Clum A."/>
            <person name="Spunde A."/>
            <person name="Palaniappan K."/>
            <person name="Ritter S."/>
            <person name="Mikhailova N."/>
            <person name="Chen I.-M."/>
            <person name="Stamatis D."/>
            <person name="Reddy T."/>
            <person name="O'Malley R."/>
            <person name="Daum C."/>
            <person name="Shapiro N."/>
            <person name="Ivanova N."/>
            <person name="Kyrpides N."/>
            <person name="Woyke T."/>
        </authorList>
    </citation>
    <scope>NUCLEOTIDE SEQUENCE [LARGE SCALE GENOMIC DNA]</scope>
    <source>
        <strain evidence="5 6">WS4403</strain>
    </source>
</reference>
<dbReference type="InterPro" id="IPR053147">
    <property type="entry name" value="Hsp_HslJ-like"/>
</dbReference>
<evidence type="ECO:0000313" key="6">
    <source>
        <dbReference type="Proteomes" id="UP001195624"/>
    </source>
</evidence>
<dbReference type="RefSeq" id="WP_026111831.1">
    <property type="nucleotide sequence ID" value="NZ_JAGGMQ010000001.1"/>
</dbReference>
<keyword evidence="5" id="KW-0346">Stress response</keyword>
<comment type="caution">
    <text evidence="5">The sequence shown here is derived from an EMBL/GenBank/DDBJ whole genome shotgun (WGS) entry which is preliminary data.</text>
</comment>
<dbReference type="InterPro" id="IPR038670">
    <property type="entry name" value="HslJ-like_sf"/>
</dbReference>
<sequence>MKKILPMALLALMVSGCNQHADSALDAQQLADQRFILQSVDGVAARSNQGQQPEIAFSHDLRLSGMMCNRFFGQGELSHNLLTVKQLGSTRMVCSDEQLSRWDRAVAEALSNGAQVTLEQGNLTLKGGGHTLKYKTAQ</sequence>
<dbReference type="PANTHER" id="PTHR35535:SF1">
    <property type="entry name" value="HEAT SHOCK PROTEIN HSLJ"/>
    <property type="match status" value="1"/>
</dbReference>
<dbReference type="EMBL" id="JAGGMQ010000001">
    <property type="protein sequence ID" value="MBP2171130.1"/>
    <property type="molecule type" value="Genomic_DNA"/>
</dbReference>
<dbReference type="InterPro" id="IPR005184">
    <property type="entry name" value="DUF306_Meta_HslJ"/>
</dbReference>
<dbReference type="PANTHER" id="PTHR35535">
    <property type="entry name" value="HEAT SHOCK PROTEIN HSLJ"/>
    <property type="match status" value="1"/>
</dbReference>
<keyword evidence="6" id="KW-1185">Reference proteome</keyword>
<evidence type="ECO:0000256" key="3">
    <source>
        <dbReference type="SAM" id="SignalP"/>
    </source>
</evidence>
<dbReference type="Pfam" id="PF08139">
    <property type="entry name" value="LPAM_1"/>
    <property type="match status" value="1"/>
</dbReference>
<dbReference type="Gene3D" id="2.40.128.270">
    <property type="match status" value="1"/>
</dbReference>
<name>A0ABS4PG93_9GAMM</name>
<reference evidence="6" key="2">
    <citation type="submission" date="2023-07" db="EMBL/GenBank/DDBJ databases">
        <title>Genome mining of underrepresented organisms for secondary metabolites.</title>
        <authorList>
            <person name="D'Agostino P.M."/>
        </authorList>
    </citation>
    <scope>NUCLEOTIDE SEQUENCE [LARGE SCALE GENOMIC DNA]</scope>
    <source>
        <strain evidence="6">WS4403</strain>
    </source>
</reference>
<accession>A0ABS4PG93</accession>
<gene>
    <name evidence="5" type="ORF">J2125_004322</name>
</gene>
<evidence type="ECO:0000256" key="1">
    <source>
        <dbReference type="ARBA" id="ARBA00017922"/>
    </source>
</evidence>
<keyword evidence="2 3" id="KW-0732">Signal</keyword>
<evidence type="ECO:0000313" key="5">
    <source>
        <dbReference type="EMBL" id="MBP2171130.1"/>
    </source>
</evidence>
<evidence type="ECO:0000256" key="2">
    <source>
        <dbReference type="ARBA" id="ARBA00022729"/>
    </source>
</evidence>
<feature type="domain" description="DUF306" evidence="4">
    <location>
        <begin position="28"/>
        <end position="132"/>
    </location>
</feature>
<dbReference type="InterPro" id="IPR012640">
    <property type="entry name" value="Membr_lipoprot_lipid_attach_CS"/>
</dbReference>
<evidence type="ECO:0000259" key="4">
    <source>
        <dbReference type="Pfam" id="PF03724"/>
    </source>
</evidence>
<dbReference type="PROSITE" id="PS51257">
    <property type="entry name" value="PROKAR_LIPOPROTEIN"/>
    <property type="match status" value="1"/>
</dbReference>